<dbReference type="PANTHER" id="PTHR30006">
    <property type="entry name" value="THIAMINE-BINDING PERIPLASMIC PROTEIN-RELATED"/>
    <property type="match status" value="1"/>
</dbReference>
<proteinExistence type="predicted"/>
<name>A0A6A5TX47_9PLEO</name>
<keyword evidence="1 2" id="KW-0732">Signal</keyword>
<accession>A0A6A5TX47</accession>
<sequence>MVSTLFSLALLAANAVVSTVSAQPLASNQTQVHENRTLDEIYAAALAEGDTVTVWHGGDEKGQQDGLKAAFEQRFPGLKLNITVDLSKYHDGNLDLQLAAGNVYIDSIILQTLHDYPRWKSQGALLNYAPKGFESIYPEFKDAEAAYYGLFILGWSNAWSPAKTTGEGPKEFPDYLDPKWKDKIVLTYPNDDDAVLFTFDLAIQKYGVEWFDGLLAQNPRWVRGTATPPSLIAAANSTYATTFTSFVGLSSSDTFNVSHPVEGSFVTWPQTGAILKDAPHPEGAKLLHNFMLSDEYLKAGGTWSVRSDIDGPNGLPKIVDVKGTNASAFAGWMSDRANVERLRFFFEDRIGTPEGLSPLEDDL</sequence>
<keyword evidence="4" id="KW-1185">Reference proteome</keyword>
<evidence type="ECO:0000256" key="1">
    <source>
        <dbReference type="ARBA" id="ARBA00022729"/>
    </source>
</evidence>
<feature type="signal peptide" evidence="2">
    <location>
        <begin position="1"/>
        <end position="22"/>
    </location>
</feature>
<dbReference type="SUPFAM" id="SSF53850">
    <property type="entry name" value="Periplasmic binding protein-like II"/>
    <property type="match status" value="1"/>
</dbReference>
<evidence type="ECO:0000313" key="4">
    <source>
        <dbReference type="Proteomes" id="UP000800035"/>
    </source>
</evidence>
<reference evidence="3" key="1">
    <citation type="journal article" date="2020" name="Stud. Mycol.">
        <title>101 Dothideomycetes genomes: a test case for predicting lifestyles and emergence of pathogens.</title>
        <authorList>
            <person name="Haridas S."/>
            <person name="Albert R."/>
            <person name="Binder M."/>
            <person name="Bloem J."/>
            <person name="Labutti K."/>
            <person name="Salamov A."/>
            <person name="Andreopoulos B."/>
            <person name="Baker S."/>
            <person name="Barry K."/>
            <person name="Bills G."/>
            <person name="Bluhm B."/>
            <person name="Cannon C."/>
            <person name="Castanera R."/>
            <person name="Culley D."/>
            <person name="Daum C."/>
            <person name="Ezra D."/>
            <person name="Gonzalez J."/>
            <person name="Henrissat B."/>
            <person name="Kuo A."/>
            <person name="Liang C."/>
            <person name="Lipzen A."/>
            <person name="Lutzoni F."/>
            <person name="Magnuson J."/>
            <person name="Mondo S."/>
            <person name="Nolan M."/>
            <person name="Ohm R."/>
            <person name="Pangilinan J."/>
            <person name="Park H.-J."/>
            <person name="Ramirez L."/>
            <person name="Alfaro M."/>
            <person name="Sun H."/>
            <person name="Tritt A."/>
            <person name="Yoshinaga Y."/>
            <person name="Zwiers L.-H."/>
            <person name="Turgeon B."/>
            <person name="Goodwin S."/>
            <person name="Spatafora J."/>
            <person name="Crous P."/>
            <person name="Grigoriev I."/>
        </authorList>
    </citation>
    <scope>NUCLEOTIDE SEQUENCE</scope>
    <source>
        <strain evidence="3">CBS 675.92</strain>
    </source>
</reference>
<organism evidence="3 4">
    <name type="scientific">Byssothecium circinans</name>
    <dbReference type="NCBI Taxonomy" id="147558"/>
    <lineage>
        <taxon>Eukaryota</taxon>
        <taxon>Fungi</taxon>
        <taxon>Dikarya</taxon>
        <taxon>Ascomycota</taxon>
        <taxon>Pezizomycotina</taxon>
        <taxon>Dothideomycetes</taxon>
        <taxon>Pleosporomycetidae</taxon>
        <taxon>Pleosporales</taxon>
        <taxon>Massarineae</taxon>
        <taxon>Massarinaceae</taxon>
        <taxon>Byssothecium</taxon>
    </lineage>
</organism>
<dbReference type="Pfam" id="PF13343">
    <property type="entry name" value="SBP_bac_6"/>
    <property type="match status" value="1"/>
</dbReference>
<feature type="chain" id="PRO_5025571794" evidence="2">
    <location>
        <begin position="23"/>
        <end position="363"/>
    </location>
</feature>
<dbReference type="PANTHER" id="PTHR30006:SF2">
    <property type="entry name" value="ABC TRANSPORTER SUBSTRATE-BINDING PROTEIN"/>
    <property type="match status" value="1"/>
</dbReference>
<dbReference type="OrthoDB" id="124329at2759"/>
<protein>
    <submittedName>
        <fullName evidence="3">Periplasmic binding protein-like II</fullName>
    </submittedName>
</protein>
<dbReference type="AlphaFoldDB" id="A0A6A5TX47"/>
<dbReference type="Gene3D" id="3.40.190.10">
    <property type="entry name" value="Periplasmic binding protein-like II"/>
    <property type="match status" value="2"/>
</dbReference>
<dbReference type="EMBL" id="ML977003">
    <property type="protein sequence ID" value="KAF1953527.1"/>
    <property type="molecule type" value="Genomic_DNA"/>
</dbReference>
<gene>
    <name evidence="3" type="ORF">CC80DRAFT_450432</name>
</gene>
<dbReference type="Proteomes" id="UP000800035">
    <property type="component" value="Unassembled WGS sequence"/>
</dbReference>
<evidence type="ECO:0000256" key="2">
    <source>
        <dbReference type="SAM" id="SignalP"/>
    </source>
</evidence>
<evidence type="ECO:0000313" key="3">
    <source>
        <dbReference type="EMBL" id="KAF1953527.1"/>
    </source>
</evidence>